<name>A0AAD6WPN7_9AGAR</name>
<accession>A0AAD6WPN7</accession>
<reference evidence="1" key="1">
    <citation type="submission" date="2023-03" db="EMBL/GenBank/DDBJ databases">
        <title>Massive genome expansion in bonnet fungi (Mycena s.s.) driven by repeated elements and novel gene families across ecological guilds.</title>
        <authorList>
            <consortium name="Lawrence Berkeley National Laboratory"/>
            <person name="Harder C.B."/>
            <person name="Miyauchi S."/>
            <person name="Viragh M."/>
            <person name="Kuo A."/>
            <person name="Thoen E."/>
            <person name="Andreopoulos B."/>
            <person name="Lu D."/>
            <person name="Skrede I."/>
            <person name="Drula E."/>
            <person name="Henrissat B."/>
            <person name="Morin E."/>
            <person name="Kohler A."/>
            <person name="Barry K."/>
            <person name="LaButti K."/>
            <person name="Morin E."/>
            <person name="Salamov A."/>
            <person name="Lipzen A."/>
            <person name="Mereny Z."/>
            <person name="Hegedus B."/>
            <person name="Baldrian P."/>
            <person name="Stursova M."/>
            <person name="Weitz H."/>
            <person name="Taylor A."/>
            <person name="Grigoriev I.V."/>
            <person name="Nagy L.G."/>
            <person name="Martin F."/>
            <person name="Kauserud H."/>
        </authorList>
    </citation>
    <scope>NUCLEOTIDE SEQUENCE</scope>
    <source>
        <strain evidence="1">CBHHK200</strain>
    </source>
</reference>
<proteinExistence type="predicted"/>
<evidence type="ECO:0000313" key="1">
    <source>
        <dbReference type="EMBL" id="KAJ7019101.1"/>
    </source>
</evidence>
<dbReference type="Gene3D" id="3.80.10.10">
    <property type="entry name" value="Ribonuclease Inhibitor"/>
    <property type="match status" value="1"/>
</dbReference>
<evidence type="ECO:0000313" key="2">
    <source>
        <dbReference type="Proteomes" id="UP001218188"/>
    </source>
</evidence>
<keyword evidence="2" id="KW-1185">Reference proteome</keyword>
<protein>
    <submittedName>
        <fullName evidence="1">Uncharacterized protein</fullName>
    </submittedName>
</protein>
<dbReference type="Proteomes" id="UP001218188">
    <property type="component" value="Unassembled WGS sequence"/>
</dbReference>
<sequence>MSITSSALTAMTPETGIQIDVHPAVDSPVVKALGRWMVELLSRWLFQKSARPTWCLPCSQLPVEVWMLVLMEYCLSSTSVAGFCANRDFLRNLWIEFDVLLCSDASFWTRLSVSLASVPRSIELAVGNSRQRGLRLEIDLRSALADWEYDEDLDEDPEQRRLMRCLDSVRSASTRWLSIRCQVNRELYLEVLRIFLRGAIVPLLVFADLDSTVADAQRDMAICCGAFPSLEHLRVSAFPVYWMRDCVFPVITMLELRSLSPFHYPSIADLAALFRNLSATLKTLVLAGIGFSDYRLVAPAPFVMSTVEYIDLVFVFGNPLQDEKLVDFLSSIAFPALRSFRLENGDEDTSTMLAARFTYLQNITSFTVDAGVIRRAPALLLTRALSSLKLLNVESASVEFVEALTDGSELLEGLEVLRFNALDADSILKFLRGRAKLGMTPLRVLRCAHDPRVPLDGLQYDSIGHLRSLAEIFESSVLAVEAEESKQEQFVDFPESEVFLLP</sequence>
<dbReference type="AlphaFoldDB" id="A0AAD6WPN7"/>
<organism evidence="1 2">
    <name type="scientific">Mycena alexandri</name>
    <dbReference type="NCBI Taxonomy" id="1745969"/>
    <lineage>
        <taxon>Eukaryota</taxon>
        <taxon>Fungi</taxon>
        <taxon>Dikarya</taxon>
        <taxon>Basidiomycota</taxon>
        <taxon>Agaricomycotina</taxon>
        <taxon>Agaricomycetes</taxon>
        <taxon>Agaricomycetidae</taxon>
        <taxon>Agaricales</taxon>
        <taxon>Marasmiineae</taxon>
        <taxon>Mycenaceae</taxon>
        <taxon>Mycena</taxon>
    </lineage>
</organism>
<comment type="caution">
    <text evidence="1">The sequence shown here is derived from an EMBL/GenBank/DDBJ whole genome shotgun (WGS) entry which is preliminary data.</text>
</comment>
<dbReference type="InterPro" id="IPR032675">
    <property type="entry name" value="LRR_dom_sf"/>
</dbReference>
<gene>
    <name evidence="1" type="ORF">C8F04DRAFT_1276685</name>
</gene>
<dbReference type="SUPFAM" id="SSF52047">
    <property type="entry name" value="RNI-like"/>
    <property type="match status" value="1"/>
</dbReference>
<dbReference type="EMBL" id="JARJCM010000307">
    <property type="protein sequence ID" value="KAJ7019101.1"/>
    <property type="molecule type" value="Genomic_DNA"/>
</dbReference>